<name>A0ABX7MXS2_9BACT</name>
<dbReference type="InterPro" id="IPR045426">
    <property type="entry name" value="ADYC"/>
</dbReference>
<evidence type="ECO:0000313" key="4">
    <source>
        <dbReference type="Proteomes" id="UP000663090"/>
    </source>
</evidence>
<keyword evidence="1" id="KW-0732">Signal</keyword>
<gene>
    <name evidence="3" type="ORF">JY572_21980</name>
</gene>
<dbReference type="Pfam" id="PF20032">
    <property type="entry name" value="ADYC"/>
    <property type="match status" value="1"/>
</dbReference>
<dbReference type="Proteomes" id="UP000663090">
    <property type="component" value="Chromosome"/>
</dbReference>
<feature type="signal peptide" evidence="1">
    <location>
        <begin position="1"/>
        <end position="19"/>
    </location>
</feature>
<evidence type="ECO:0000256" key="1">
    <source>
        <dbReference type="SAM" id="SignalP"/>
    </source>
</evidence>
<dbReference type="EMBL" id="CP071091">
    <property type="protein sequence ID" value="QSQ11091.1"/>
    <property type="molecule type" value="Genomic_DNA"/>
</dbReference>
<evidence type="ECO:0000313" key="3">
    <source>
        <dbReference type="EMBL" id="QSQ11091.1"/>
    </source>
</evidence>
<feature type="chain" id="PRO_5047034567" description="ADYC domain-containing protein" evidence="1">
    <location>
        <begin position="20"/>
        <end position="495"/>
    </location>
</feature>
<accession>A0ABX7MXS2</accession>
<reference evidence="3 4" key="1">
    <citation type="submission" date="2021-02" db="EMBL/GenBank/DDBJ databases">
        <title>De Novo genome assembly of isolated myxobacteria.</title>
        <authorList>
            <person name="Stevens D.C."/>
        </authorList>
    </citation>
    <scope>NUCLEOTIDE SEQUENCE [LARGE SCALE GENOMIC DNA]</scope>
    <source>
        <strain evidence="3 4">SCHIC003</strain>
    </source>
</reference>
<evidence type="ECO:0000259" key="2">
    <source>
        <dbReference type="Pfam" id="PF20032"/>
    </source>
</evidence>
<organism evidence="3 4">
    <name type="scientific">Myxococcus landrumensis</name>
    <dbReference type="NCBI Taxonomy" id="2813577"/>
    <lineage>
        <taxon>Bacteria</taxon>
        <taxon>Pseudomonadati</taxon>
        <taxon>Myxococcota</taxon>
        <taxon>Myxococcia</taxon>
        <taxon>Myxococcales</taxon>
        <taxon>Cystobacterineae</taxon>
        <taxon>Myxococcaceae</taxon>
        <taxon>Myxococcus</taxon>
    </lineage>
</organism>
<dbReference type="PROSITE" id="PS51257">
    <property type="entry name" value="PROKAR_LIPOPROTEIN"/>
    <property type="match status" value="1"/>
</dbReference>
<proteinExistence type="predicted"/>
<protein>
    <recommendedName>
        <fullName evidence="2">ADYC domain-containing protein</fullName>
    </recommendedName>
</protein>
<keyword evidence="4" id="KW-1185">Reference proteome</keyword>
<sequence>MSTLSRLLSSSLCFSLLLACGPIPEDTASAMESQTAFIEGDDSHSQGTQLHGTSVEAIKYADAAVMYEGSRRAAKLLLHRGTLVADMTLQQMGTTPSLVACLQPTSGPERSCGFTLAGQGVCTPGTQVTLSSGTCSGTTGSCSGKPILRVCADEKPCEHQGPGYLGNGVPTPGSPLECTIHCPKVTFTCPASGIYTVLKAPMASTQIDWSAPVKTLSAPAFPAKVKRLTGQQLIGARMGARRQSELYFNTTLEIVDALNANSVSIPESPGIWDSSGDTFLYRVKVRPPPTTGAPSVDLCTTGVDPVMGWGWSVPLSGTFSNEGDRVESTEHFTFACDPGVLAKCYRWGYKPWLDGISSGGVTMAHWACTRMARADYCGNGTSFTQDGTKIRPWDSMNPSIIPAPQSPPPADMTFEAGWRPEGPACLSHWRWQHLPAPCVQLNPPKYDQNGHITNDCRLYPTMPRCSEICDSAQEAKQHYQSIVFNESKSNQLPQP</sequence>
<dbReference type="RefSeq" id="WP_206712851.1">
    <property type="nucleotide sequence ID" value="NZ_CP071091.1"/>
</dbReference>
<feature type="domain" description="ADYC" evidence="2">
    <location>
        <begin position="230"/>
        <end position="432"/>
    </location>
</feature>